<dbReference type="PANTHER" id="PTHR31672">
    <property type="entry name" value="BNACNNG10540D PROTEIN"/>
    <property type="match status" value="1"/>
</dbReference>
<dbReference type="SMART" id="SM00256">
    <property type="entry name" value="FBOX"/>
    <property type="match status" value="1"/>
</dbReference>
<dbReference type="Pfam" id="PF00646">
    <property type="entry name" value="F-box"/>
    <property type="match status" value="1"/>
</dbReference>
<reference evidence="2 3" key="1">
    <citation type="journal article" date="2021" name="Nat. Commun.">
        <title>Incipient diploidization of the medicinal plant Perilla within 10,000 years.</title>
        <authorList>
            <person name="Zhang Y."/>
            <person name="Shen Q."/>
            <person name="Leng L."/>
            <person name="Zhang D."/>
            <person name="Chen S."/>
            <person name="Shi Y."/>
            <person name="Ning Z."/>
            <person name="Chen S."/>
        </authorList>
    </citation>
    <scope>NUCLEOTIDE SEQUENCE [LARGE SCALE GENOMIC DNA]</scope>
    <source>
        <strain evidence="3">cv. PC099</strain>
    </source>
</reference>
<dbReference type="EMBL" id="SDAM02000150">
    <property type="protein sequence ID" value="KAH6827336.1"/>
    <property type="molecule type" value="Genomic_DNA"/>
</dbReference>
<dbReference type="Proteomes" id="UP001190926">
    <property type="component" value="Unassembled WGS sequence"/>
</dbReference>
<sequence>MVFIDSPPKSPSNDHDFLMNLPSHIILEILSRLPAKSITRCKFVCKQWLDLIADPYFASLQFTRSKPGVAIHQSEPSKNLLRLVDFEDASDLAHDPTVEIDLKSLSPFPDSTIVVDGSVNGMLLLRDSNHKHETLHVCNPLTRECIRLATPERAVQYPSVVTHGFGVTRRSEKYKVVRIYHEREIDPRSGSLVRIPYSECQVYTLGTGEWRGVGGTPFAYDSRLIGLFFRGNLHWL</sequence>
<evidence type="ECO:0000259" key="1">
    <source>
        <dbReference type="PROSITE" id="PS50181"/>
    </source>
</evidence>
<dbReference type="SUPFAM" id="SSF81383">
    <property type="entry name" value="F-box domain"/>
    <property type="match status" value="1"/>
</dbReference>
<dbReference type="PROSITE" id="PS50181">
    <property type="entry name" value="FBOX"/>
    <property type="match status" value="1"/>
</dbReference>
<organism evidence="2 3">
    <name type="scientific">Perilla frutescens var. hirtella</name>
    <name type="common">Perilla citriodora</name>
    <name type="synonym">Perilla setoyensis</name>
    <dbReference type="NCBI Taxonomy" id="608512"/>
    <lineage>
        <taxon>Eukaryota</taxon>
        <taxon>Viridiplantae</taxon>
        <taxon>Streptophyta</taxon>
        <taxon>Embryophyta</taxon>
        <taxon>Tracheophyta</taxon>
        <taxon>Spermatophyta</taxon>
        <taxon>Magnoliopsida</taxon>
        <taxon>eudicotyledons</taxon>
        <taxon>Gunneridae</taxon>
        <taxon>Pentapetalae</taxon>
        <taxon>asterids</taxon>
        <taxon>lamiids</taxon>
        <taxon>Lamiales</taxon>
        <taxon>Lamiaceae</taxon>
        <taxon>Nepetoideae</taxon>
        <taxon>Elsholtzieae</taxon>
        <taxon>Perilla</taxon>
    </lineage>
</organism>
<dbReference type="PANTHER" id="PTHR31672:SF13">
    <property type="entry name" value="F-BOX PROTEIN CPR30-LIKE"/>
    <property type="match status" value="1"/>
</dbReference>
<dbReference type="AlphaFoldDB" id="A0AAD4P5T5"/>
<evidence type="ECO:0000313" key="2">
    <source>
        <dbReference type="EMBL" id="KAH6827336.1"/>
    </source>
</evidence>
<dbReference type="CDD" id="cd22157">
    <property type="entry name" value="F-box_AtFBW1-like"/>
    <property type="match status" value="1"/>
</dbReference>
<gene>
    <name evidence="2" type="ORF">C2S53_015399</name>
</gene>
<keyword evidence="3" id="KW-1185">Reference proteome</keyword>
<feature type="non-terminal residue" evidence="2">
    <location>
        <position position="236"/>
    </location>
</feature>
<dbReference type="InterPro" id="IPR050796">
    <property type="entry name" value="SCF_F-box_component"/>
</dbReference>
<dbReference type="InterPro" id="IPR017451">
    <property type="entry name" value="F-box-assoc_interact_dom"/>
</dbReference>
<dbReference type="NCBIfam" id="TIGR01640">
    <property type="entry name" value="F_box_assoc_1"/>
    <property type="match status" value="1"/>
</dbReference>
<dbReference type="InterPro" id="IPR006527">
    <property type="entry name" value="F-box-assoc_dom_typ1"/>
</dbReference>
<dbReference type="InterPro" id="IPR001810">
    <property type="entry name" value="F-box_dom"/>
</dbReference>
<dbReference type="Pfam" id="PF07734">
    <property type="entry name" value="FBA_1"/>
    <property type="match status" value="1"/>
</dbReference>
<dbReference type="InterPro" id="IPR036047">
    <property type="entry name" value="F-box-like_dom_sf"/>
</dbReference>
<proteinExistence type="predicted"/>
<comment type="caution">
    <text evidence="2">The sequence shown here is derived from an EMBL/GenBank/DDBJ whole genome shotgun (WGS) entry which is preliminary data.</text>
</comment>
<name>A0AAD4P5T5_PERFH</name>
<evidence type="ECO:0000313" key="3">
    <source>
        <dbReference type="Proteomes" id="UP001190926"/>
    </source>
</evidence>
<feature type="domain" description="F-box" evidence="1">
    <location>
        <begin position="15"/>
        <end position="60"/>
    </location>
</feature>
<protein>
    <recommendedName>
        <fullName evidence="1">F-box domain-containing protein</fullName>
    </recommendedName>
</protein>
<dbReference type="Gene3D" id="1.20.1280.50">
    <property type="match status" value="1"/>
</dbReference>
<accession>A0AAD4P5T5</accession>